<feature type="non-terminal residue" evidence="2">
    <location>
        <position position="1"/>
    </location>
</feature>
<dbReference type="Proteomes" id="UP001234989">
    <property type="component" value="Chromosome 12"/>
</dbReference>
<feature type="compositionally biased region" description="Polar residues" evidence="1">
    <location>
        <begin position="76"/>
        <end position="99"/>
    </location>
</feature>
<reference evidence="2" key="1">
    <citation type="submission" date="2023-08" db="EMBL/GenBank/DDBJ databases">
        <title>A de novo genome assembly of Solanum verrucosum Schlechtendal, a Mexican diploid species geographically isolated from the other diploid A-genome species in potato relatives.</title>
        <authorList>
            <person name="Hosaka K."/>
        </authorList>
    </citation>
    <scope>NUCLEOTIDE SEQUENCE</scope>
    <source>
        <tissue evidence="2">Young leaves</tissue>
    </source>
</reference>
<evidence type="ECO:0000313" key="2">
    <source>
        <dbReference type="EMBL" id="WMV58566.1"/>
    </source>
</evidence>
<proteinExistence type="predicted"/>
<organism evidence="2 3">
    <name type="scientific">Solanum verrucosum</name>
    <dbReference type="NCBI Taxonomy" id="315347"/>
    <lineage>
        <taxon>Eukaryota</taxon>
        <taxon>Viridiplantae</taxon>
        <taxon>Streptophyta</taxon>
        <taxon>Embryophyta</taxon>
        <taxon>Tracheophyta</taxon>
        <taxon>Spermatophyta</taxon>
        <taxon>Magnoliopsida</taxon>
        <taxon>eudicotyledons</taxon>
        <taxon>Gunneridae</taxon>
        <taxon>Pentapetalae</taxon>
        <taxon>asterids</taxon>
        <taxon>lamiids</taxon>
        <taxon>Solanales</taxon>
        <taxon>Solanaceae</taxon>
        <taxon>Solanoideae</taxon>
        <taxon>Solaneae</taxon>
        <taxon>Solanum</taxon>
    </lineage>
</organism>
<sequence length="99" mass="10451">DPYTSSSDTITLGEVLDNLTEIIAPATIIVVDTQVQPEPSGQVLTTSSSEYDGEDNHSDNNDGQDMEVLPGDDQSIDNSTNSTHANTSVDGTNEAQVPN</sequence>
<accession>A0AAF0V893</accession>
<gene>
    <name evidence="2" type="ORF">MTR67_051951</name>
</gene>
<dbReference type="EMBL" id="CP133623">
    <property type="protein sequence ID" value="WMV58566.1"/>
    <property type="molecule type" value="Genomic_DNA"/>
</dbReference>
<feature type="non-terminal residue" evidence="2">
    <location>
        <position position="99"/>
    </location>
</feature>
<evidence type="ECO:0000313" key="3">
    <source>
        <dbReference type="Proteomes" id="UP001234989"/>
    </source>
</evidence>
<protein>
    <submittedName>
        <fullName evidence="2">Uncharacterized protein</fullName>
    </submittedName>
</protein>
<keyword evidence="3" id="KW-1185">Reference proteome</keyword>
<evidence type="ECO:0000256" key="1">
    <source>
        <dbReference type="SAM" id="MobiDB-lite"/>
    </source>
</evidence>
<name>A0AAF0V893_SOLVR</name>
<feature type="compositionally biased region" description="Polar residues" evidence="1">
    <location>
        <begin position="35"/>
        <end position="50"/>
    </location>
</feature>
<dbReference type="AlphaFoldDB" id="A0AAF0V893"/>
<feature type="region of interest" description="Disordered" evidence="1">
    <location>
        <begin position="35"/>
        <end position="99"/>
    </location>
</feature>